<dbReference type="Gene3D" id="1.10.8.10">
    <property type="entry name" value="DNA helicase RuvA subunit, C-terminal domain"/>
    <property type="match status" value="1"/>
</dbReference>
<dbReference type="Proteomes" id="UP001055149">
    <property type="component" value="Unassembled WGS sequence"/>
</dbReference>
<dbReference type="InterPro" id="IPR050320">
    <property type="entry name" value="N5-glutamine_MTase"/>
</dbReference>
<evidence type="ECO:0000256" key="4">
    <source>
        <dbReference type="ARBA" id="ARBA00048391"/>
    </source>
</evidence>
<dbReference type="GO" id="GO:0032259">
    <property type="term" value="P:methylation"/>
    <property type="evidence" value="ECO:0007669"/>
    <property type="project" value="UniProtKB-KW"/>
</dbReference>
<keyword evidence="2 5" id="KW-0808">Transferase</keyword>
<dbReference type="Pfam" id="PF17827">
    <property type="entry name" value="PrmC_N"/>
    <property type="match status" value="1"/>
</dbReference>
<dbReference type="CDD" id="cd02440">
    <property type="entry name" value="AdoMet_MTases"/>
    <property type="match status" value="1"/>
</dbReference>
<keyword evidence="1 5" id="KW-0489">Methyltransferase</keyword>
<feature type="domain" description="Release factor glutamine methyltransferase N-terminal" evidence="7">
    <location>
        <begin position="9"/>
        <end position="77"/>
    </location>
</feature>
<comment type="similarity">
    <text evidence="5">Belongs to the protein N5-glutamine methyltransferase family. PrmC subfamily.</text>
</comment>
<dbReference type="Gene3D" id="3.40.50.150">
    <property type="entry name" value="Vaccinia Virus protein VP39"/>
    <property type="match status" value="1"/>
</dbReference>
<evidence type="ECO:0000259" key="7">
    <source>
        <dbReference type="Pfam" id="PF17827"/>
    </source>
</evidence>
<keyword evidence="3 5" id="KW-0949">S-adenosyl-L-methionine</keyword>
<feature type="binding site" evidence="5">
    <location>
        <begin position="186"/>
        <end position="189"/>
    </location>
    <ligand>
        <name>substrate</name>
    </ligand>
</feature>
<dbReference type="PANTHER" id="PTHR18895">
    <property type="entry name" value="HEMK METHYLTRANSFERASE"/>
    <property type="match status" value="1"/>
</dbReference>
<dbReference type="SUPFAM" id="SSF53335">
    <property type="entry name" value="S-adenosyl-L-methionine-dependent methyltransferases"/>
    <property type="match status" value="1"/>
</dbReference>
<dbReference type="PANTHER" id="PTHR18895:SF74">
    <property type="entry name" value="MTRF1L RELEASE FACTOR GLUTAMINE METHYLTRANSFERASE"/>
    <property type="match status" value="1"/>
</dbReference>
<comment type="function">
    <text evidence="5">Methylates the class 1 translation termination release factors RF1/PrfA and RF2/PrfB on the glutamine residue of the universally conserved GGQ motif.</text>
</comment>
<feature type="binding site" evidence="5">
    <location>
        <begin position="121"/>
        <end position="125"/>
    </location>
    <ligand>
        <name>S-adenosyl-L-methionine</name>
        <dbReference type="ChEBI" id="CHEBI:59789"/>
    </ligand>
</feature>
<evidence type="ECO:0000313" key="8">
    <source>
        <dbReference type="EMBL" id="GKS81832.1"/>
    </source>
</evidence>
<sequence>MSNCPTFFEAQQWAFSFVKKHNCEPSGADLLLSGEMGFSATEFLLHLRTEMPAENWEHFKQNVKLYCEGWPPQYLLGQAYFYGLQLKVTLETLIPRPETEELVDWALSDNDHAVKNVADIGTGTGAIGLALKNERPKWQMTLTDISAGALAVAQENAATLGLEVSLAQGDLLSALTAGPYDIIMCNPPYISTDEKTVMDKSVLEHEPQLALFASEQGLAIYRRLFEQIQDYLRIGSKLYLEIGYLQGPTIVAMAKQAFPQAEVTLKRDITAHDRMVRVVFK</sequence>
<evidence type="ECO:0000256" key="1">
    <source>
        <dbReference type="ARBA" id="ARBA00022603"/>
    </source>
</evidence>
<evidence type="ECO:0000256" key="3">
    <source>
        <dbReference type="ARBA" id="ARBA00022691"/>
    </source>
</evidence>
<comment type="caution">
    <text evidence="8">The sequence shown here is derived from an EMBL/GenBank/DDBJ whole genome shotgun (WGS) entry which is preliminary data.</text>
</comment>
<dbReference type="InterPro" id="IPR040758">
    <property type="entry name" value="PrmC_N"/>
</dbReference>
<accession>A0ABQ5JK39</accession>
<dbReference type="EC" id="2.1.1.297" evidence="5"/>
<evidence type="ECO:0000313" key="9">
    <source>
        <dbReference type="Proteomes" id="UP001055149"/>
    </source>
</evidence>
<name>A0ABQ5JK39_9LACO</name>
<feature type="domain" description="Methyltransferase small" evidence="6">
    <location>
        <begin position="113"/>
        <end position="194"/>
    </location>
</feature>
<reference evidence="8" key="1">
    <citation type="journal article" date="2022" name="Int. J. Syst. Evol. Microbiol.">
        <title>A novel species of lactic acid bacteria, Ligilactobacillus pabuli sp. nov., isolated from alfalfa silage.</title>
        <authorList>
            <person name="Tohno M."/>
            <person name="Tanizawa Y."/>
            <person name="Sawada H."/>
            <person name="Sakamoto M."/>
            <person name="Ohkuma M."/>
            <person name="Kobayashi H."/>
        </authorList>
    </citation>
    <scope>NUCLEOTIDE SEQUENCE</scope>
    <source>
        <strain evidence="8">AF129</strain>
    </source>
</reference>
<dbReference type="NCBIfam" id="TIGR03534">
    <property type="entry name" value="RF_mod_PrmC"/>
    <property type="match status" value="1"/>
</dbReference>
<dbReference type="GO" id="GO:0008168">
    <property type="term" value="F:methyltransferase activity"/>
    <property type="evidence" value="ECO:0007669"/>
    <property type="project" value="UniProtKB-KW"/>
</dbReference>
<protein>
    <recommendedName>
        <fullName evidence="5">Release factor glutamine methyltransferase</fullName>
        <shortName evidence="5">RF MTase</shortName>
        <ecNumber evidence="5">2.1.1.297</ecNumber>
    </recommendedName>
    <alternativeName>
        <fullName evidence="5">N5-glutamine methyltransferase PrmC</fullName>
    </alternativeName>
    <alternativeName>
        <fullName evidence="5">Protein-(glutamine-N5) MTase PrmC</fullName>
    </alternativeName>
    <alternativeName>
        <fullName evidence="5">Protein-glutamine N-methyltransferase PrmC</fullName>
    </alternativeName>
</protein>
<comment type="caution">
    <text evidence="5">Lacks conserved residue(s) required for the propagation of feature annotation.</text>
</comment>
<comment type="catalytic activity">
    <reaction evidence="4 5">
        <text>L-glutaminyl-[peptide chain release factor] + S-adenosyl-L-methionine = N(5)-methyl-L-glutaminyl-[peptide chain release factor] + S-adenosyl-L-homocysteine + H(+)</text>
        <dbReference type="Rhea" id="RHEA:42896"/>
        <dbReference type="Rhea" id="RHEA-COMP:10271"/>
        <dbReference type="Rhea" id="RHEA-COMP:10272"/>
        <dbReference type="ChEBI" id="CHEBI:15378"/>
        <dbReference type="ChEBI" id="CHEBI:30011"/>
        <dbReference type="ChEBI" id="CHEBI:57856"/>
        <dbReference type="ChEBI" id="CHEBI:59789"/>
        <dbReference type="ChEBI" id="CHEBI:61891"/>
        <dbReference type="EC" id="2.1.1.297"/>
    </reaction>
</comment>
<keyword evidence="9" id="KW-1185">Reference proteome</keyword>
<evidence type="ECO:0000259" key="6">
    <source>
        <dbReference type="Pfam" id="PF05175"/>
    </source>
</evidence>
<dbReference type="InterPro" id="IPR004556">
    <property type="entry name" value="HemK-like"/>
</dbReference>
<feature type="binding site" evidence="5">
    <location>
        <position position="186"/>
    </location>
    <ligand>
        <name>S-adenosyl-L-methionine</name>
        <dbReference type="ChEBI" id="CHEBI:59789"/>
    </ligand>
</feature>
<dbReference type="InterPro" id="IPR007848">
    <property type="entry name" value="Small_mtfrase_dom"/>
</dbReference>
<dbReference type="Pfam" id="PF05175">
    <property type="entry name" value="MTS"/>
    <property type="match status" value="1"/>
</dbReference>
<feature type="binding site" evidence="5">
    <location>
        <position position="144"/>
    </location>
    <ligand>
        <name>S-adenosyl-L-methionine</name>
        <dbReference type="ChEBI" id="CHEBI:59789"/>
    </ligand>
</feature>
<gene>
    <name evidence="5 8" type="primary">prmC</name>
    <name evidence="8" type="ORF">LPAF129_15180</name>
</gene>
<dbReference type="EMBL" id="BQXH01000014">
    <property type="protein sequence ID" value="GKS81832.1"/>
    <property type="molecule type" value="Genomic_DNA"/>
</dbReference>
<evidence type="ECO:0000256" key="2">
    <source>
        <dbReference type="ARBA" id="ARBA00022679"/>
    </source>
</evidence>
<dbReference type="InterPro" id="IPR029063">
    <property type="entry name" value="SAM-dependent_MTases_sf"/>
</dbReference>
<evidence type="ECO:0000256" key="5">
    <source>
        <dbReference type="HAMAP-Rule" id="MF_02126"/>
    </source>
</evidence>
<dbReference type="RefSeq" id="WP_244055664.1">
    <property type="nucleotide sequence ID" value="NZ_BQXH01000014.1"/>
</dbReference>
<dbReference type="HAMAP" id="MF_02126">
    <property type="entry name" value="RF_methyltr_PrmC"/>
    <property type="match status" value="1"/>
</dbReference>
<proteinExistence type="inferred from homology"/>
<organism evidence="8 9">
    <name type="scientific">Ligilactobacillus pabuli</name>
    <dbReference type="NCBI Taxonomy" id="2886039"/>
    <lineage>
        <taxon>Bacteria</taxon>
        <taxon>Bacillati</taxon>
        <taxon>Bacillota</taxon>
        <taxon>Bacilli</taxon>
        <taxon>Lactobacillales</taxon>
        <taxon>Lactobacillaceae</taxon>
        <taxon>Ligilactobacillus</taxon>
    </lineage>
</organism>
<dbReference type="NCBIfam" id="TIGR00536">
    <property type="entry name" value="hemK_fam"/>
    <property type="match status" value="1"/>
</dbReference>
<dbReference type="InterPro" id="IPR019874">
    <property type="entry name" value="RF_methyltr_PrmC"/>
</dbReference>